<dbReference type="GO" id="GO:0009276">
    <property type="term" value="C:Gram-negative-bacterium-type cell wall"/>
    <property type="evidence" value="ECO:0007669"/>
    <property type="project" value="InterPro"/>
</dbReference>
<name>A0A4Y5SSK2_9RHOB</name>
<dbReference type="InterPro" id="IPR007812">
    <property type="entry name" value="T2SS_protein-GspL"/>
</dbReference>
<dbReference type="Pfam" id="PF05134">
    <property type="entry name" value="T2SSL"/>
    <property type="match status" value="1"/>
</dbReference>
<dbReference type="KEGG" id="plia:E4191_20470"/>
<geneLocation type="plasmid" evidence="2 3">
    <name>unnamed4</name>
</geneLocation>
<evidence type="ECO:0000259" key="1">
    <source>
        <dbReference type="Pfam" id="PF05134"/>
    </source>
</evidence>
<dbReference type="SUPFAM" id="SSF53067">
    <property type="entry name" value="Actin-like ATPase domain"/>
    <property type="match status" value="1"/>
</dbReference>
<accession>A0A4Y5SSK2</accession>
<dbReference type="EMBL" id="CP040763">
    <property type="protein sequence ID" value="QDA36477.1"/>
    <property type="molecule type" value="Genomic_DNA"/>
</dbReference>
<dbReference type="NCBIfam" id="TIGR01709">
    <property type="entry name" value="typeII_sec_gspL"/>
    <property type="match status" value="1"/>
</dbReference>
<organism evidence="2 3">
    <name type="scientific">Paracoccus liaowanqingii</name>
    <dbReference type="NCBI Taxonomy" id="2560053"/>
    <lineage>
        <taxon>Bacteria</taxon>
        <taxon>Pseudomonadati</taxon>
        <taxon>Pseudomonadota</taxon>
        <taxon>Alphaproteobacteria</taxon>
        <taxon>Rhodobacterales</taxon>
        <taxon>Paracoccaceae</taxon>
        <taxon>Paracoccus</taxon>
    </lineage>
</organism>
<dbReference type="PIRSF" id="PIRSF015761">
    <property type="entry name" value="Protein_L"/>
    <property type="match status" value="1"/>
</dbReference>
<dbReference type="InterPro" id="IPR043129">
    <property type="entry name" value="ATPase_NBD"/>
</dbReference>
<proteinExistence type="predicted"/>
<dbReference type="CDD" id="cd24017">
    <property type="entry name" value="ASKHA_T2SSL_N"/>
    <property type="match status" value="1"/>
</dbReference>
<evidence type="ECO:0000313" key="2">
    <source>
        <dbReference type="EMBL" id="QDA36477.1"/>
    </source>
</evidence>
<dbReference type="AlphaFoldDB" id="A0A4Y5SSK2"/>
<protein>
    <recommendedName>
        <fullName evidence="1">GspL cytoplasmic actin-ATPase-like domain-containing protein</fullName>
    </recommendedName>
</protein>
<dbReference type="GO" id="GO:0015628">
    <property type="term" value="P:protein secretion by the type II secretion system"/>
    <property type="evidence" value="ECO:0007669"/>
    <property type="project" value="InterPro"/>
</dbReference>
<evidence type="ECO:0000313" key="3">
    <source>
        <dbReference type="Proteomes" id="UP000296374"/>
    </source>
</evidence>
<dbReference type="Gene3D" id="3.30.420.380">
    <property type="match status" value="1"/>
</dbReference>
<dbReference type="GO" id="GO:0015627">
    <property type="term" value="C:type II protein secretion system complex"/>
    <property type="evidence" value="ECO:0007669"/>
    <property type="project" value="InterPro"/>
</dbReference>
<feature type="domain" description="GspL cytoplasmic actin-ATPase-like" evidence="1">
    <location>
        <begin position="20"/>
        <end position="179"/>
    </location>
</feature>
<dbReference type="Gene3D" id="3.30.1360.100">
    <property type="entry name" value="General secretion pathway protein M, EpsM"/>
    <property type="match status" value="1"/>
</dbReference>
<keyword evidence="2" id="KW-0614">Plasmid</keyword>
<dbReference type="Proteomes" id="UP000296374">
    <property type="component" value="Plasmid unnamed4"/>
</dbReference>
<gene>
    <name evidence="2" type="ORF">E4191_20470</name>
</gene>
<sequence length="356" mass="36698">MTAISPAAALPDRDVTRPLIATRPVTVPDDVTFLPSEDVLLLSVTLPAMSAAQRRIATGFAIEDDLAQSLDQVHVVPGPQMPDGRWLVAVVSRQVLADVTVPQGHRLLPDVLTLPVPEGGWAVLGQPGRVLVRLPDGTGLATDPASATVLWTMSGSPPLHSCGGPLPDGMAVTDMLPLPAGPDPTLARFDLMAGIRPGGVVRLPRGARLAIAVLLAFLLGHLMIATADMIALTRIETAREVELRAALSAAGQPVGADLTASLSQALTASGVTAGTGFLDLAPQVFAAMADQAGQVTLTDLSYVQDSIVMTLEAADLAALQQIEASLQDAGLSVQAGAATTRDGAAEVQMTVSRRAP</sequence>
<dbReference type="RefSeq" id="WP_139616210.1">
    <property type="nucleotide sequence ID" value="NZ_CP040763.1"/>
</dbReference>
<reference evidence="3" key="1">
    <citation type="submission" date="2019-05" db="EMBL/GenBank/DDBJ databases">
        <title>Tamlana fucoidanivorans sp. nov., isolated from the surface of algae collected from Fujian province in China.</title>
        <authorList>
            <person name="Li J."/>
        </authorList>
    </citation>
    <scope>NUCLEOTIDE SEQUENCE [LARGE SCALE GENOMIC DNA]</scope>
    <source>
        <strain evidence="3">2251</strain>
        <plasmid evidence="3">unnamed4</plasmid>
    </source>
</reference>
<dbReference type="InterPro" id="IPR024230">
    <property type="entry name" value="GspL_cyto_dom"/>
</dbReference>